<name>A0A494VS30_9SPHI</name>
<dbReference type="InterPro" id="IPR036046">
    <property type="entry name" value="Acylphosphatase-like_dom_sf"/>
</dbReference>
<organism evidence="2 3">
    <name type="scientific">Mucilaginibacter celer</name>
    <dbReference type="NCBI Taxonomy" id="2305508"/>
    <lineage>
        <taxon>Bacteria</taxon>
        <taxon>Pseudomonadati</taxon>
        <taxon>Bacteroidota</taxon>
        <taxon>Sphingobacteriia</taxon>
        <taxon>Sphingobacteriales</taxon>
        <taxon>Sphingobacteriaceae</taxon>
        <taxon>Mucilaginibacter</taxon>
    </lineage>
</organism>
<dbReference type="SMART" id="SM01034">
    <property type="entry name" value="BLUF"/>
    <property type="match status" value="1"/>
</dbReference>
<dbReference type="OrthoDB" id="1122028at2"/>
<evidence type="ECO:0000259" key="1">
    <source>
        <dbReference type="PROSITE" id="PS50925"/>
    </source>
</evidence>
<gene>
    <name evidence="2" type="ORF">HYN43_025405</name>
</gene>
<dbReference type="RefSeq" id="WP_119406694.1">
    <property type="nucleotide sequence ID" value="NZ_CP032869.1"/>
</dbReference>
<feature type="domain" description="BLUF" evidence="1">
    <location>
        <begin position="1"/>
        <end position="92"/>
    </location>
</feature>
<dbReference type="GO" id="GO:0009882">
    <property type="term" value="F:blue light photoreceptor activity"/>
    <property type="evidence" value="ECO:0007669"/>
    <property type="project" value="InterPro"/>
</dbReference>
<dbReference type="SUPFAM" id="SSF54975">
    <property type="entry name" value="Acylphosphatase/BLUF domain-like"/>
    <property type="match status" value="1"/>
</dbReference>
<dbReference type="EMBL" id="CP032869">
    <property type="protein sequence ID" value="AYL98417.1"/>
    <property type="molecule type" value="Genomic_DNA"/>
</dbReference>
<dbReference type="Pfam" id="PF04940">
    <property type="entry name" value="BLUF"/>
    <property type="match status" value="1"/>
</dbReference>
<sequence length="137" mass="15472">MKYLIYLSTAVNLFSQDQLEELLKKARANNAKKSVTGMLLYYDGSFIQVLEGDATDVDAVYDTIKADNRHKDLIKIADGEHDERAFAAWSMGFRRGTATEFAELEAFTDPRKLSELVSGSDHPAFIMLKTFVRTNLQ</sequence>
<dbReference type="PROSITE" id="PS50925">
    <property type="entry name" value="BLUF"/>
    <property type="match status" value="1"/>
</dbReference>
<dbReference type="GO" id="GO:0071949">
    <property type="term" value="F:FAD binding"/>
    <property type="evidence" value="ECO:0007669"/>
    <property type="project" value="InterPro"/>
</dbReference>
<proteinExistence type="predicted"/>
<dbReference type="AlphaFoldDB" id="A0A494VS30"/>
<dbReference type="Gene3D" id="3.30.70.100">
    <property type="match status" value="1"/>
</dbReference>
<dbReference type="Proteomes" id="UP000270046">
    <property type="component" value="Chromosome"/>
</dbReference>
<evidence type="ECO:0000313" key="3">
    <source>
        <dbReference type="Proteomes" id="UP000270046"/>
    </source>
</evidence>
<dbReference type="InterPro" id="IPR007024">
    <property type="entry name" value="BLUF_domain"/>
</dbReference>
<evidence type="ECO:0000313" key="2">
    <source>
        <dbReference type="EMBL" id="AYL98417.1"/>
    </source>
</evidence>
<protein>
    <submittedName>
        <fullName evidence="2">BLUF domain-containing protein</fullName>
    </submittedName>
</protein>
<accession>A0A494VS30</accession>
<reference evidence="2 3" key="1">
    <citation type="submission" date="2018-10" db="EMBL/GenBank/DDBJ databases">
        <title>Genome sequencing of Mucilaginibacter sp. HYN0043.</title>
        <authorList>
            <person name="Kim M."/>
            <person name="Yi H."/>
        </authorList>
    </citation>
    <scope>NUCLEOTIDE SEQUENCE [LARGE SCALE GENOMIC DNA]</scope>
    <source>
        <strain evidence="2 3">HYN0043</strain>
    </source>
</reference>
<keyword evidence="3" id="KW-1185">Reference proteome</keyword>
<dbReference type="KEGG" id="muh:HYN43_025405"/>